<dbReference type="Proteomes" id="UP000630149">
    <property type="component" value="Unassembled WGS sequence"/>
</dbReference>
<dbReference type="RefSeq" id="WP_131776780.1">
    <property type="nucleotide sequence ID" value="NZ_BMOB01000005.1"/>
</dbReference>
<organism evidence="2 3">
    <name type="scientific">Legionella impletisoli</name>
    <dbReference type="NCBI Taxonomy" id="343510"/>
    <lineage>
        <taxon>Bacteria</taxon>
        <taxon>Pseudomonadati</taxon>
        <taxon>Pseudomonadota</taxon>
        <taxon>Gammaproteobacteria</taxon>
        <taxon>Legionellales</taxon>
        <taxon>Legionellaceae</taxon>
        <taxon>Legionella</taxon>
    </lineage>
</organism>
<comment type="caution">
    <text evidence="2">The sequence shown here is derived from an EMBL/GenBank/DDBJ whole genome shotgun (WGS) entry which is preliminary data.</text>
</comment>
<keyword evidence="1" id="KW-0732">Signal</keyword>
<feature type="chain" id="PRO_5037908247" evidence="1">
    <location>
        <begin position="20"/>
        <end position="139"/>
    </location>
</feature>
<keyword evidence="3" id="KW-1185">Reference proteome</keyword>
<proteinExistence type="predicted"/>
<protein>
    <submittedName>
        <fullName evidence="2">Uncharacterized protein</fullName>
    </submittedName>
</protein>
<gene>
    <name evidence="2" type="ORF">GCM10007966_13680</name>
</gene>
<evidence type="ECO:0000313" key="2">
    <source>
        <dbReference type="EMBL" id="GGI86318.1"/>
    </source>
</evidence>
<sequence length="139" mass="15470">MKKIIMGLILSSACLSTYAGVNYQSRAECLKAMDVYIAETQSLPEELSFEYWGWFQGFKRVNSHMRETCSDGACTRLIDMGGCGAAENQILFNLIKPQLEEEIARMQAKQPSLSDVKTKVICQYKAGTTPITQAGCKLQ</sequence>
<evidence type="ECO:0000256" key="1">
    <source>
        <dbReference type="SAM" id="SignalP"/>
    </source>
</evidence>
<feature type="signal peptide" evidence="1">
    <location>
        <begin position="1"/>
        <end position="19"/>
    </location>
</feature>
<name>A0A917JVB4_9GAMM</name>
<accession>A0A917JVB4</accession>
<reference evidence="2" key="1">
    <citation type="journal article" date="2014" name="Int. J. Syst. Evol. Microbiol.">
        <title>Complete genome sequence of Corynebacterium casei LMG S-19264T (=DSM 44701T), isolated from a smear-ripened cheese.</title>
        <authorList>
            <consortium name="US DOE Joint Genome Institute (JGI-PGF)"/>
            <person name="Walter F."/>
            <person name="Albersmeier A."/>
            <person name="Kalinowski J."/>
            <person name="Ruckert C."/>
        </authorList>
    </citation>
    <scope>NUCLEOTIDE SEQUENCE</scope>
    <source>
        <strain evidence="2">JCM 13919</strain>
    </source>
</reference>
<dbReference type="EMBL" id="BMOB01000005">
    <property type="protein sequence ID" value="GGI86318.1"/>
    <property type="molecule type" value="Genomic_DNA"/>
</dbReference>
<evidence type="ECO:0000313" key="3">
    <source>
        <dbReference type="Proteomes" id="UP000630149"/>
    </source>
</evidence>
<reference evidence="2" key="2">
    <citation type="submission" date="2020-09" db="EMBL/GenBank/DDBJ databases">
        <authorList>
            <person name="Sun Q."/>
            <person name="Ohkuma M."/>
        </authorList>
    </citation>
    <scope>NUCLEOTIDE SEQUENCE</scope>
    <source>
        <strain evidence="2">JCM 13919</strain>
    </source>
</reference>
<dbReference type="AlphaFoldDB" id="A0A917JVB4"/>